<dbReference type="EMBL" id="KN817525">
    <property type="protein sequence ID" value="KJA27131.1"/>
    <property type="molecule type" value="Genomic_DNA"/>
</dbReference>
<dbReference type="OrthoDB" id="514292at2759"/>
<evidence type="ECO:0000313" key="2">
    <source>
        <dbReference type="Proteomes" id="UP000054270"/>
    </source>
</evidence>
<dbReference type="SUPFAM" id="SSF55144">
    <property type="entry name" value="LigT-like"/>
    <property type="match status" value="1"/>
</dbReference>
<protein>
    <submittedName>
        <fullName evidence="1">Uncharacterized protein</fullName>
    </submittedName>
</protein>
<dbReference type="Gene3D" id="3.90.1140.10">
    <property type="entry name" value="Cyclic phosphodiesterase"/>
    <property type="match status" value="1"/>
</dbReference>
<evidence type="ECO:0000313" key="1">
    <source>
        <dbReference type="EMBL" id="KJA27131.1"/>
    </source>
</evidence>
<dbReference type="Pfam" id="PF07823">
    <property type="entry name" value="CPDase"/>
    <property type="match status" value="1"/>
</dbReference>
<gene>
    <name evidence="1" type="ORF">HYPSUDRAFT_131664</name>
</gene>
<dbReference type="InterPro" id="IPR009097">
    <property type="entry name" value="Cyclic_Pdiesterase"/>
</dbReference>
<dbReference type="PANTHER" id="PTHR28141">
    <property type="entry name" value="2',3'-CYCLIC-NUCLEOTIDE 3'-PHOSPHODIESTERASE"/>
    <property type="match status" value="1"/>
</dbReference>
<dbReference type="PANTHER" id="PTHR28141:SF1">
    <property type="entry name" value="2',3'-CYCLIC-NUCLEOTIDE 3'-PHOSPHODIESTERASE"/>
    <property type="match status" value="1"/>
</dbReference>
<dbReference type="STRING" id="945553.A0A0D2PEZ6"/>
<accession>A0A0D2PEZ6</accession>
<dbReference type="GO" id="GO:0004113">
    <property type="term" value="F:2',3'-cyclic-nucleotide 3'-phosphodiesterase activity"/>
    <property type="evidence" value="ECO:0007669"/>
    <property type="project" value="TreeGrafter"/>
</dbReference>
<dbReference type="InterPro" id="IPR012386">
    <property type="entry name" value="Cyclic-nucl_3Pdiesterase"/>
</dbReference>
<organism evidence="1 2">
    <name type="scientific">Hypholoma sublateritium (strain FD-334 SS-4)</name>
    <dbReference type="NCBI Taxonomy" id="945553"/>
    <lineage>
        <taxon>Eukaryota</taxon>
        <taxon>Fungi</taxon>
        <taxon>Dikarya</taxon>
        <taxon>Basidiomycota</taxon>
        <taxon>Agaricomycotina</taxon>
        <taxon>Agaricomycetes</taxon>
        <taxon>Agaricomycetidae</taxon>
        <taxon>Agaricales</taxon>
        <taxon>Agaricineae</taxon>
        <taxon>Strophariaceae</taxon>
        <taxon>Hypholoma</taxon>
    </lineage>
</organism>
<dbReference type="GO" id="GO:0009187">
    <property type="term" value="P:cyclic nucleotide metabolic process"/>
    <property type="evidence" value="ECO:0007669"/>
    <property type="project" value="TreeGrafter"/>
</dbReference>
<name>A0A0D2PEZ6_HYPSF</name>
<dbReference type="OMA" id="PKYPHMS"/>
<sequence>MSLRPDSAQAPLTARSYPKFHPHITLASLPLGMEVDLDNVERSIPKIEEPLACQFAAVETGSHYYRSVYIRIKLSAELVSLHKHIHDALQVEPRTPAFPHLSLCYIDDIDAADGERYRYYNALQKAGRIQHSPGNFESEGISLFCGGHGEGDWLGRIIAREIWVVRCEGAVDSWVVLKKINVSQDGDGM</sequence>
<keyword evidence="2" id="KW-1185">Reference proteome</keyword>
<proteinExistence type="predicted"/>
<dbReference type="AlphaFoldDB" id="A0A0D2PEZ6"/>
<reference evidence="2" key="1">
    <citation type="submission" date="2014-04" db="EMBL/GenBank/DDBJ databases">
        <title>Evolutionary Origins and Diversification of the Mycorrhizal Mutualists.</title>
        <authorList>
            <consortium name="DOE Joint Genome Institute"/>
            <consortium name="Mycorrhizal Genomics Consortium"/>
            <person name="Kohler A."/>
            <person name="Kuo A."/>
            <person name="Nagy L.G."/>
            <person name="Floudas D."/>
            <person name="Copeland A."/>
            <person name="Barry K.W."/>
            <person name="Cichocki N."/>
            <person name="Veneault-Fourrey C."/>
            <person name="LaButti K."/>
            <person name="Lindquist E.A."/>
            <person name="Lipzen A."/>
            <person name="Lundell T."/>
            <person name="Morin E."/>
            <person name="Murat C."/>
            <person name="Riley R."/>
            <person name="Ohm R."/>
            <person name="Sun H."/>
            <person name="Tunlid A."/>
            <person name="Henrissat B."/>
            <person name="Grigoriev I.V."/>
            <person name="Hibbett D.S."/>
            <person name="Martin F."/>
        </authorList>
    </citation>
    <scope>NUCLEOTIDE SEQUENCE [LARGE SCALE GENOMIC DNA]</scope>
    <source>
        <strain evidence="2">FD-334 SS-4</strain>
    </source>
</reference>
<dbReference type="Proteomes" id="UP000054270">
    <property type="component" value="Unassembled WGS sequence"/>
</dbReference>